<evidence type="ECO:0000259" key="1">
    <source>
        <dbReference type="Pfam" id="PF14491"/>
    </source>
</evidence>
<proteinExistence type="predicted"/>
<name>A0ABV7V929_9SPHN</name>
<evidence type="ECO:0000313" key="3">
    <source>
        <dbReference type="Proteomes" id="UP001595683"/>
    </source>
</evidence>
<accession>A0ABV7V929</accession>
<dbReference type="Pfam" id="PF14491">
    <property type="entry name" value="DUF4435"/>
    <property type="match status" value="1"/>
</dbReference>
<sequence length="301" mass="33506">MHIRKMCFVWKTWSIKVFERTSSGQQNRALFYGADYICYVEGGDHDHDRSVDSIFWHNIMKKYRPDLKVVFLPRGGKPVVEALAQKIIDEDISNTIAAMDRDYDGLLGHEIADSRVLYSHGYSWENDAFTPEFLNSMVKSLARLTTLPAAAEAALAAGCEKLCDDVQRAIKLDFLALSAGSSVLPRNAPGRVIKADPVTALPKIDQAELIKLAAVANVRTRLRKPRILPQAVFELHHFVGHCFQHAILILVKAVLRNVGVKRAVSLDHFEDLALSSLSRHLQDNHAGAIAVHHEAQCSAIP</sequence>
<dbReference type="Proteomes" id="UP001595683">
    <property type="component" value="Unassembled WGS sequence"/>
</dbReference>
<protein>
    <submittedName>
        <fullName evidence="2">DUF4435 domain-containing protein</fullName>
    </submittedName>
</protein>
<feature type="domain" description="DUF4435" evidence="1">
    <location>
        <begin position="37"/>
        <end position="140"/>
    </location>
</feature>
<organism evidence="2 3">
    <name type="scientific">Novosphingobium pokkalii</name>
    <dbReference type="NCBI Taxonomy" id="1770194"/>
    <lineage>
        <taxon>Bacteria</taxon>
        <taxon>Pseudomonadati</taxon>
        <taxon>Pseudomonadota</taxon>
        <taxon>Alphaproteobacteria</taxon>
        <taxon>Sphingomonadales</taxon>
        <taxon>Sphingomonadaceae</taxon>
        <taxon>Novosphingobium</taxon>
    </lineage>
</organism>
<keyword evidence="3" id="KW-1185">Reference proteome</keyword>
<dbReference type="InterPro" id="IPR029492">
    <property type="entry name" value="DUF4435"/>
</dbReference>
<comment type="caution">
    <text evidence="2">The sequence shown here is derived from an EMBL/GenBank/DDBJ whole genome shotgun (WGS) entry which is preliminary data.</text>
</comment>
<gene>
    <name evidence="2" type="ORF">ACFOOT_19740</name>
</gene>
<reference evidence="3" key="1">
    <citation type="journal article" date="2019" name="Int. J. Syst. Evol. Microbiol.">
        <title>The Global Catalogue of Microorganisms (GCM) 10K type strain sequencing project: providing services to taxonomists for standard genome sequencing and annotation.</title>
        <authorList>
            <consortium name="The Broad Institute Genomics Platform"/>
            <consortium name="The Broad Institute Genome Sequencing Center for Infectious Disease"/>
            <person name="Wu L."/>
            <person name="Ma J."/>
        </authorList>
    </citation>
    <scope>NUCLEOTIDE SEQUENCE [LARGE SCALE GENOMIC DNA]</scope>
    <source>
        <strain evidence="3">KCTC 42224</strain>
    </source>
</reference>
<evidence type="ECO:0000313" key="2">
    <source>
        <dbReference type="EMBL" id="MFC3673660.1"/>
    </source>
</evidence>
<dbReference type="EMBL" id="JBHRYE010000050">
    <property type="protein sequence ID" value="MFC3673660.1"/>
    <property type="molecule type" value="Genomic_DNA"/>
</dbReference>